<dbReference type="EMBL" id="JAQGDS010000006">
    <property type="protein sequence ID" value="KAJ6259805.1"/>
    <property type="molecule type" value="Genomic_DNA"/>
</dbReference>
<dbReference type="AlphaFoldDB" id="A0AAD6IW38"/>
<gene>
    <name evidence="2" type="ORF">Dda_5446</name>
</gene>
<dbReference type="Proteomes" id="UP001221413">
    <property type="component" value="Unassembled WGS sequence"/>
</dbReference>
<evidence type="ECO:0000256" key="1">
    <source>
        <dbReference type="SAM" id="MobiDB-lite"/>
    </source>
</evidence>
<reference evidence="2" key="1">
    <citation type="submission" date="2023-01" db="EMBL/GenBank/DDBJ databases">
        <title>The chitinases involved in constricting ring structure development in the nematode-trapping fungus Drechslerella dactyloides.</title>
        <authorList>
            <person name="Wang R."/>
            <person name="Zhang L."/>
            <person name="Tang P."/>
            <person name="Li S."/>
            <person name="Liang L."/>
        </authorList>
    </citation>
    <scope>NUCLEOTIDE SEQUENCE</scope>
    <source>
        <strain evidence="2">YMF1.00031</strain>
    </source>
</reference>
<organism evidence="2 3">
    <name type="scientific">Drechslerella dactyloides</name>
    <name type="common">Nematode-trapping fungus</name>
    <name type="synonym">Arthrobotrys dactyloides</name>
    <dbReference type="NCBI Taxonomy" id="74499"/>
    <lineage>
        <taxon>Eukaryota</taxon>
        <taxon>Fungi</taxon>
        <taxon>Dikarya</taxon>
        <taxon>Ascomycota</taxon>
        <taxon>Pezizomycotina</taxon>
        <taxon>Orbiliomycetes</taxon>
        <taxon>Orbiliales</taxon>
        <taxon>Orbiliaceae</taxon>
        <taxon>Drechslerella</taxon>
    </lineage>
</organism>
<feature type="region of interest" description="Disordered" evidence="1">
    <location>
        <begin position="1"/>
        <end position="25"/>
    </location>
</feature>
<evidence type="ECO:0000313" key="3">
    <source>
        <dbReference type="Proteomes" id="UP001221413"/>
    </source>
</evidence>
<evidence type="ECO:0000313" key="2">
    <source>
        <dbReference type="EMBL" id="KAJ6259805.1"/>
    </source>
</evidence>
<feature type="compositionally biased region" description="Acidic residues" evidence="1">
    <location>
        <begin position="1"/>
        <end position="17"/>
    </location>
</feature>
<name>A0AAD6IW38_DREDA</name>
<keyword evidence="3" id="KW-1185">Reference proteome</keyword>
<feature type="region of interest" description="Disordered" evidence="1">
    <location>
        <begin position="49"/>
        <end position="70"/>
    </location>
</feature>
<accession>A0AAD6IW38</accession>
<comment type="caution">
    <text evidence="2">The sequence shown here is derived from an EMBL/GenBank/DDBJ whole genome shotgun (WGS) entry which is preliminary data.</text>
</comment>
<protein>
    <submittedName>
        <fullName evidence="2">Uncharacterized protein</fullName>
    </submittedName>
</protein>
<sequence>MKVEEEEEDGDEQEEGPGGDTGYSIRRGEARMTYLLLSWIYGHQCAHGSEIARESTVSTGQLARETERER</sequence>
<proteinExistence type="predicted"/>